<dbReference type="AlphaFoldDB" id="A0AAQ4CMY5"/>
<evidence type="ECO:0000313" key="2">
    <source>
        <dbReference type="Proteomes" id="UP001319921"/>
    </source>
</evidence>
<evidence type="ECO:0000313" key="1">
    <source>
        <dbReference type="EMBL" id="BDB97166.1"/>
    </source>
</evidence>
<protein>
    <submittedName>
        <fullName evidence="1">Uncharacterized protein</fullName>
    </submittedName>
</protein>
<sequence length="130" mass="15202">MLIEVQQIEKFNELILDNLIKSNDNCVIQVLPNLPNNAILRQACYLYFNSLYKARIRNPTIFFLLLLLPFEQIKDAIEYVRNTINSREKLYLIKCCKNGNYNIDIIRGNFLSNQDRFILTKNSLLSIGSL</sequence>
<dbReference type="Proteomes" id="UP001319921">
    <property type="component" value="Chromosome"/>
</dbReference>
<keyword evidence="2" id="KW-1185">Reference proteome</keyword>
<dbReference type="GeneID" id="68864905"/>
<proteinExistence type="predicted"/>
<dbReference type="KEGG" id="scas:SACC_01830"/>
<accession>A0AAQ4CMY5</accession>
<dbReference type="RefSeq" id="WP_229571187.1">
    <property type="nucleotide sequence ID" value="NZ_AP025226.1"/>
</dbReference>
<organism evidence="1 2">
    <name type="scientific">Saccharolobus caldissimus</name>
    <dbReference type="NCBI Taxonomy" id="1702097"/>
    <lineage>
        <taxon>Archaea</taxon>
        <taxon>Thermoproteota</taxon>
        <taxon>Thermoprotei</taxon>
        <taxon>Sulfolobales</taxon>
        <taxon>Sulfolobaceae</taxon>
        <taxon>Saccharolobus</taxon>
    </lineage>
</organism>
<dbReference type="EMBL" id="AP025226">
    <property type="protein sequence ID" value="BDB97166.1"/>
    <property type="molecule type" value="Genomic_DNA"/>
</dbReference>
<reference evidence="1 2" key="1">
    <citation type="journal article" date="2022" name="Microbiol. Resour. Announc.">
        <title>Complete Genome Sequence of the Hyperthermophilic and Acidophilic Archaeon Saccharolobus caldissimus Strain HS-3T.</title>
        <authorList>
            <person name="Sakai H.D."/>
            <person name="Kurosawa N."/>
        </authorList>
    </citation>
    <scope>NUCLEOTIDE SEQUENCE [LARGE SCALE GENOMIC DNA]</scope>
    <source>
        <strain evidence="1 2">JCM32116</strain>
    </source>
</reference>
<gene>
    <name evidence="1" type="ORF">SACC_01830</name>
</gene>
<name>A0AAQ4CMY5_9CREN</name>